<protein>
    <submittedName>
        <fullName evidence="1">Uncharacterized protein</fullName>
    </submittedName>
</protein>
<accession>A0ABR3V1C6</accession>
<organism evidence="1 2">
    <name type="scientific">Phialemonium thermophilum</name>
    <dbReference type="NCBI Taxonomy" id="223376"/>
    <lineage>
        <taxon>Eukaryota</taxon>
        <taxon>Fungi</taxon>
        <taxon>Dikarya</taxon>
        <taxon>Ascomycota</taxon>
        <taxon>Pezizomycotina</taxon>
        <taxon>Sordariomycetes</taxon>
        <taxon>Sordariomycetidae</taxon>
        <taxon>Cephalothecales</taxon>
        <taxon>Cephalothecaceae</taxon>
        <taxon>Phialemonium</taxon>
    </lineage>
</organism>
<dbReference type="EMBL" id="JAZHXJ010003175">
    <property type="protein sequence ID" value="KAL1835397.1"/>
    <property type="molecule type" value="Genomic_DNA"/>
</dbReference>
<reference evidence="1 2" key="1">
    <citation type="journal article" date="2024" name="Commun. Biol.">
        <title>Comparative genomic analysis of thermophilic fungi reveals convergent evolutionary adaptations and gene losses.</title>
        <authorList>
            <person name="Steindorff A.S."/>
            <person name="Aguilar-Pontes M.V."/>
            <person name="Robinson A.J."/>
            <person name="Andreopoulos B."/>
            <person name="LaButti K."/>
            <person name="Kuo A."/>
            <person name="Mondo S."/>
            <person name="Riley R."/>
            <person name="Otillar R."/>
            <person name="Haridas S."/>
            <person name="Lipzen A."/>
            <person name="Grimwood J."/>
            <person name="Schmutz J."/>
            <person name="Clum A."/>
            <person name="Reid I.D."/>
            <person name="Moisan M.C."/>
            <person name="Butler G."/>
            <person name="Nguyen T.T.M."/>
            <person name="Dewar K."/>
            <person name="Conant G."/>
            <person name="Drula E."/>
            <person name="Henrissat B."/>
            <person name="Hansel C."/>
            <person name="Singer S."/>
            <person name="Hutchinson M.I."/>
            <person name="de Vries R.P."/>
            <person name="Natvig D.O."/>
            <person name="Powell A.J."/>
            <person name="Tsang A."/>
            <person name="Grigoriev I.V."/>
        </authorList>
    </citation>
    <scope>NUCLEOTIDE SEQUENCE [LARGE SCALE GENOMIC DNA]</scope>
    <source>
        <strain evidence="1 2">ATCC 24622</strain>
    </source>
</reference>
<evidence type="ECO:0000313" key="2">
    <source>
        <dbReference type="Proteomes" id="UP001586593"/>
    </source>
</evidence>
<keyword evidence="2" id="KW-1185">Reference proteome</keyword>
<gene>
    <name evidence="1" type="ORF">VTK73DRAFT_5683</name>
</gene>
<name>A0ABR3V1C6_9PEZI</name>
<sequence length="92" mass="10088">MGGDGMAWAAEGRRGAESDVPVWMQDTWRGSAIGRFGCIYPHECIARALIVRTGPTHLEVLRCGIPDASAELQPQWLRDADGDGSSTWWEAM</sequence>
<proteinExistence type="predicted"/>
<comment type="caution">
    <text evidence="1">The sequence shown here is derived from an EMBL/GenBank/DDBJ whole genome shotgun (WGS) entry which is preliminary data.</text>
</comment>
<evidence type="ECO:0000313" key="1">
    <source>
        <dbReference type="EMBL" id="KAL1835397.1"/>
    </source>
</evidence>
<dbReference type="Proteomes" id="UP001586593">
    <property type="component" value="Unassembled WGS sequence"/>
</dbReference>